<accession>A0ABC9UBF7</accession>
<dbReference type="InterPro" id="IPR000055">
    <property type="entry name" value="Restrct_endonuc_typeI_TRD"/>
</dbReference>
<dbReference type="RefSeq" id="WP_023310221.1">
    <property type="nucleotide sequence ID" value="NZ_CP034336.1"/>
</dbReference>
<dbReference type="EMBL" id="AYIP01000009">
    <property type="protein sequence ID" value="ESM32406.1"/>
    <property type="molecule type" value="Genomic_DNA"/>
</dbReference>
<dbReference type="PANTHER" id="PTHR43140:SF1">
    <property type="entry name" value="TYPE I RESTRICTION ENZYME ECOKI SPECIFICITY SUBUNIT"/>
    <property type="match status" value="1"/>
</dbReference>
<dbReference type="AlphaFoldDB" id="A0ABC9UBF7"/>
<reference evidence="7" key="1">
    <citation type="submission" date="2013-09" db="EMBL/GenBank/DDBJ databases">
        <title>The Genome Sequence of Enterobacter cloacae BWH 31.</title>
        <authorList>
            <consortium name="The Broad Institute Genomics Platform"/>
            <consortium name="The Broad Institute Genome Sequencing Center for Infectious Disease"/>
            <person name="Murphy C."/>
            <person name="Cosimi L."/>
            <person name="Cerqueira G."/>
            <person name="Feldgarden M."/>
            <person name="Hung D."/>
            <person name="Onderdonk A.B."/>
            <person name="Ferraro M.J."/>
            <person name="Hooper D."/>
            <person name="Dekker J."/>
            <person name="O'Brien T."/>
            <person name="Huang S."/>
            <person name="Quan V."/>
            <person name="Ernst C."/>
            <person name="Delaney M."/>
            <person name="DuBois A."/>
            <person name="Young S.K."/>
            <person name="Zeng Q."/>
            <person name="Gargeya S."/>
            <person name="Fitzgerald M."/>
            <person name="Abouelleil A."/>
            <person name="Alvarado L."/>
            <person name="Berlin A.M."/>
            <person name="Chapman S.B."/>
            <person name="Gainer-Dewar J."/>
            <person name="Goldberg J."/>
            <person name="Gnerre S."/>
            <person name="Griggs A."/>
            <person name="Gujja S."/>
            <person name="Hansen M."/>
            <person name="Howarth C."/>
            <person name="Imamovic A."/>
            <person name="Ireland A."/>
            <person name="Larimer J."/>
            <person name="McCowan C."/>
            <person name="Murphy C."/>
            <person name="Pearson M."/>
            <person name="Poon T.W."/>
            <person name="Priest M."/>
            <person name="Roberts A."/>
            <person name="Saif S."/>
            <person name="Shea T."/>
            <person name="Sykes S."/>
            <person name="Wortman J."/>
            <person name="Nusbaum C."/>
            <person name="Birren B."/>
        </authorList>
    </citation>
    <scope>NUCLEOTIDE SEQUENCE [LARGE SCALE GENOMIC DNA]</scope>
    <source>
        <strain evidence="7">BWH 31</strain>
    </source>
</reference>
<keyword evidence="3" id="KW-0238">DNA-binding</keyword>
<protein>
    <recommendedName>
        <fullName evidence="5">Type I restriction modification DNA specificity domain-containing protein</fullName>
    </recommendedName>
</protein>
<dbReference type="Gene3D" id="3.90.220.20">
    <property type="entry name" value="DNA methylase specificity domains"/>
    <property type="match status" value="2"/>
</dbReference>
<feature type="domain" description="Type I restriction modification DNA specificity" evidence="5">
    <location>
        <begin position="313"/>
        <end position="469"/>
    </location>
</feature>
<dbReference type="GO" id="GO:0009307">
    <property type="term" value="P:DNA restriction-modification system"/>
    <property type="evidence" value="ECO:0007669"/>
    <property type="project" value="UniProtKB-KW"/>
</dbReference>
<evidence type="ECO:0000313" key="7">
    <source>
        <dbReference type="Proteomes" id="UP000017391"/>
    </source>
</evidence>
<dbReference type="Proteomes" id="UP000017391">
    <property type="component" value="Unassembled WGS sequence"/>
</dbReference>
<evidence type="ECO:0000256" key="4">
    <source>
        <dbReference type="SAM" id="MobiDB-lite"/>
    </source>
</evidence>
<keyword evidence="2" id="KW-0680">Restriction system</keyword>
<proteinExistence type="inferred from homology"/>
<dbReference type="PANTHER" id="PTHR43140">
    <property type="entry name" value="TYPE-1 RESTRICTION ENZYME ECOKI SPECIFICITY PROTEIN"/>
    <property type="match status" value="1"/>
</dbReference>
<organism evidence="6 7">
    <name type="scientific">Enterobacter asburiae</name>
    <dbReference type="NCBI Taxonomy" id="61645"/>
    <lineage>
        <taxon>Bacteria</taxon>
        <taxon>Pseudomonadati</taxon>
        <taxon>Pseudomonadota</taxon>
        <taxon>Gammaproteobacteria</taxon>
        <taxon>Enterobacterales</taxon>
        <taxon>Enterobacteriaceae</taxon>
        <taxon>Enterobacter</taxon>
        <taxon>Enterobacter cloacae complex</taxon>
    </lineage>
</organism>
<dbReference type="Pfam" id="PF01420">
    <property type="entry name" value="Methylase_S"/>
    <property type="match status" value="2"/>
</dbReference>
<evidence type="ECO:0000313" key="6">
    <source>
        <dbReference type="EMBL" id="ESM32406.1"/>
    </source>
</evidence>
<evidence type="ECO:0000256" key="1">
    <source>
        <dbReference type="ARBA" id="ARBA00010923"/>
    </source>
</evidence>
<sequence>MAIETIDTVVFKKVESRILDVIPESWVKTTLGECFKWGSGGTPKSGNPEYYGGNIPWLVIGDLNDGIINESTQKINEKGLQNSSAKLVDEGTLLLAMYGSIGKLGIAGMKLATNQAIAFAEKNEIETKYLFNFLRYARLELAGLGKGATQQNISQTVIKAFPFPLAPVNEQKRIVAKIEQLFSELDNGITALETAREQLKIYRQAVLKHAFEGKLTAKWREKNADKLKSTEQLLAHIQQERESRYQHQLNDWKTAIKEWEANGKDGKKPGKPKKPSHLTPVSEASKEELPQLPASWSYIRLGNLIDEPAYGTSAKCDYETGDQSVLRIPNISAGKIDDSDLKFANFQKGEVDHLRLMSGDILTIRSNGSISLVGSCALINEKDTKHIFAGYLIRLRTNKKTLKPEYLLAAMSSHFIRKQIESSAKSTSGVNNINSGELQNIILPLTTVEEQEELMSRLDSILPLINSTEIEIDKQLVKAEILRQSILKKAFSGKLVTQDPHDAPASELLAHIQMQKNERKRRAIKR</sequence>
<name>A0ABC9UBF7_ENTAS</name>
<dbReference type="InterPro" id="IPR044946">
    <property type="entry name" value="Restrct_endonuc_typeI_TRD_sf"/>
</dbReference>
<dbReference type="InterPro" id="IPR051212">
    <property type="entry name" value="Type-I_RE_S_subunit"/>
</dbReference>
<dbReference type="CDD" id="cd17515">
    <property type="entry name" value="RMtype1_S_MjaORF132P_Sau1132ORF3780P-TRD1-CR1_like"/>
    <property type="match status" value="1"/>
</dbReference>
<gene>
    <name evidence="6" type="ORF">L402_02029</name>
</gene>
<dbReference type="GO" id="GO:0003677">
    <property type="term" value="F:DNA binding"/>
    <property type="evidence" value="ECO:0007669"/>
    <property type="project" value="UniProtKB-KW"/>
</dbReference>
<dbReference type="SUPFAM" id="SSF116734">
    <property type="entry name" value="DNA methylase specificity domain"/>
    <property type="match status" value="2"/>
</dbReference>
<comment type="caution">
    <text evidence="6">The sequence shown here is derived from an EMBL/GenBank/DDBJ whole genome shotgun (WGS) entry which is preliminary data.</text>
</comment>
<evidence type="ECO:0000256" key="2">
    <source>
        <dbReference type="ARBA" id="ARBA00022747"/>
    </source>
</evidence>
<evidence type="ECO:0000256" key="3">
    <source>
        <dbReference type="ARBA" id="ARBA00023125"/>
    </source>
</evidence>
<dbReference type="CDD" id="cd17517">
    <property type="entry name" value="RMtype1_S_EcoKI_StySPI-TRD2-CR2_like"/>
    <property type="match status" value="1"/>
</dbReference>
<feature type="domain" description="Type I restriction modification DNA specificity" evidence="5">
    <location>
        <begin position="23"/>
        <end position="191"/>
    </location>
</feature>
<comment type="similarity">
    <text evidence="1">Belongs to the type-I restriction system S methylase family.</text>
</comment>
<feature type="region of interest" description="Disordered" evidence="4">
    <location>
        <begin position="261"/>
        <end position="287"/>
    </location>
</feature>
<evidence type="ECO:0000259" key="5">
    <source>
        <dbReference type="Pfam" id="PF01420"/>
    </source>
</evidence>